<dbReference type="InterPro" id="IPR035298">
    <property type="entry name" value="PSMD13"/>
</dbReference>
<proteinExistence type="predicted"/>
<accession>A0A1I8A763</accession>
<dbReference type="GO" id="GO:0005198">
    <property type="term" value="F:structural molecule activity"/>
    <property type="evidence" value="ECO:0007669"/>
    <property type="project" value="TreeGrafter"/>
</dbReference>
<evidence type="ECO:0000313" key="3">
    <source>
        <dbReference type="Proteomes" id="UP000095287"/>
    </source>
</evidence>
<dbReference type="AlphaFoldDB" id="A0A1I8A763"/>
<organism evidence="3 4">
    <name type="scientific">Steinernema glaseri</name>
    <dbReference type="NCBI Taxonomy" id="37863"/>
    <lineage>
        <taxon>Eukaryota</taxon>
        <taxon>Metazoa</taxon>
        <taxon>Ecdysozoa</taxon>
        <taxon>Nematoda</taxon>
        <taxon>Chromadorea</taxon>
        <taxon>Rhabditida</taxon>
        <taxon>Tylenchina</taxon>
        <taxon>Panagrolaimomorpha</taxon>
        <taxon>Strongyloidoidea</taxon>
        <taxon>Steinernematidae</taxon>
        <taxon>Steinernema</taxon>
    </lineage>
</organism>
<dbReference type="Proteomes" id="UP000095287">
    <property type="component" value="Unplaced"/>
</dbReference>
<dbReference type="PANTHER" id="PTHR10539">
    <property type="entry name" value="26S PROTEASOME NON-ATPASE REGULATORY SUBUNIT 13"/>
    <property type="match status" value="1"/>
</dbReference>
<keyword evidence="3" id="KW-1185">Reference proteome</keyword>
<dbReference type="InterPro" id="IPR054179">
    <property type="entry name" value="PSD13_N"/>
</dbReference>
<dbReference type="PANTHER" id="PTHR10539:SF0">
    <property type="entry name" value="26S PROTEASOME NON-ATPASE REGULATORY SUBUNIT 13"/>
    <property type="match status" value="1"/>
</dbReference>
<evidence type="ECO:0000259" key="2">
    <source>
        <dbReference type="Pfam" id="PF22037"/>
    </source>
</evidence>
<evidence type="ECO:0000313" key="4">
    <source>
        <dbReference type="WBParaSite" id="L893_g33548.t1"/>
    </source>
</evidence>
<dbReference type="GO" id="GO:0008541">
    <property type="term" value="C:proteasome regulatory particle, lid subcomplex"/>
    <property type="evidence" value="ECO:0007669"/>
    <property type="project" value="TreeGrafter"/>
</dbReference>
<keyword evidence="1" id="KW-0647">Proteasome</keyword>
<reference evidence="4" key="1">
    <citation type="submission" date="2016-11" db="UniProtKB">
        <authorList>
            <consortium name="WormBaseParasite"/>
        </authorList>
    </citation>
    <scope>IDENTIFICATION</scope>
</reference>
<name>A0A1I8A763_9BILA</name>
<feature type="domain" description="PSD13 N-terminal" evidence="2">
    <location>
        <begin position="1"/>
        <end position="221"/>
    </location>
</feature>
<dbReference type="Pfam" id="PF22037">
    <property type="entry name" value="PSD13_N"/>
    <property type="match status" value="1"/>
</dbReference>
<evidence type="ECO:0000256" key="1">
    <source>
        <dbReference type="ARBA" id="ARBA00022942"/>
    </source>
</evidence>
<dbReference type="GO" id="GO:0005829">
    <property type="term" value="C:cytosol"/>
    <property type="evidence" value="ECO:0007669"/>
    <property type="project" value="TreeGrafter"/>
</dbReference>
<dbReference type="WBParaSite" id="L893_g33548.t1">
    <property type="protein sequence ID" value="L893_g33548.t1"/>
    <property type="gene ID" value="L893_g33548"/>
</dbReference>
<dbReference type="GO" id="GO:0005634">
    <property type="term" value="C:nucleus"/>
    <property type="evidence" value="ECO:0007669"/>
    <property type="project" value="TreeGrafter"/>
</dbReference>
<dbReference type="GO" id="GO:0006511">
    <property type="term" value="P:ubiquitin-dependent protein catabolic process"/>
    <property type="evidence" value="ECO:0007669"/>
    <property type="project" value="TreeGrafter"/>
</dbReference>
<sequence length="355" mass="41102">MAETYRRSQWTWLTTIILRFFNSEYSDLVDKETMYFQFISRFERRIKPFHFARICVHVARYITRGRRCTLKGVAAGWTFLKERMELCKHSKEASLMLEVAWLEMCADGDHGFSPELLQVIFDHIKALRRLVDALPRSNMKITVSTILHRVSASIACTSERYDIAYRHISSYCESLPRFLSSASEDHRKRVNQCWAKKLAISALFAEDITDFEPVLVHPVMDPSISTFLILSVLIIFTKCDVVNFYKFKKRCASILPLVLETSSISPHFTPDFFKRNMHFLDAKFCSMAGEKIAANCKMLPAQVDIHVKKFMKNAETYVDQMQGDIIIDWEGILSLESAIAREAKEKLVERDTGLH</sequence>
<protein>
    <submittedName>
        <fullName evidence="4">Cyclin N-terminal domain-containing protein</fullName>
    </submittedName>
</protein>